<dbReference type="AlphaFoldDB" id="A0A4S9AV67"/>
<evidence type="ECO:0000313" key="3">
    <source>
        <dbReference type="Proteomes" id="UP000304928"/>
    </source>
</evidence>
<evidence type="ECO:0000313" key="2">
    <source>
        <dbReference type="EMBL" id="THW84045.1"/>
    </source>
</evidence>
<feature type="domain" description="SRR1-like" evidence="1">
    <location>
        <begin position="162"/>
        <end position="287"/>
    </location>
</feature>
<accession>A0A4S9AV67</accession>
<organism evidence="2 3">
    <name type="scientific">Aureobasidium pullulans</name>
    <name type="common">Black yeast</name>
    <name type="synonym">Pullularia pullulans</name>
    <dbReference type="NCBI Taxonomy" id="5580"/>
    <lineage>
        <taxon>Eukaryota</taxon>
        <taxon>Fungi</taxon>
        <taxon>Dikarya</taxon>
        <taxon>Ascomycota</taxon>
        <taxon>Pezizomycotina</taxon>
        <taxon>Dothideomycetes</taxon>
        <taxon>Dothideomycetidae</taxon>
        <taxon>Dothideales</taxon>
        <taxon>Saccotheciaceae</taxon>
        <taxon>Aureobasidium</taxon>
    </lineage>
</organism>
<reference evidence="2 3" key="1">
    <citation type="submission" date="2018-10" db="EMBL/GenBank/DDBJ databases">
        <title>Fifty Aureobasidium pullulans genomes reveal a recombining polyextremotolerant generalist.</title>
        <authorList>
            <person name="Gostincar C."/>
            <person name="Turk M."/>
            <person name="Zajc J."/>
            <person name="Gunde-Cimerman N."/>
        </authorList>
    </citation>
    <scope>NUCLEOTIDE SEQUENCE [LARGE SCALE GENOMIC DNA]</scope>
    <source>
        <strain evidence="2 3">EXF-10507</strain>
    </source>
</reference>
<proteinExistence type="predicted"/>
<dbReference type="PANTHER" id="PTHR42080">
    <property type="entry name" value="SRR1 DOMAIN-CONTAINING PROTEIN"/>
    <property type="match status" value="1"/>
</dbReference>
<dbReference type="PANTHER" id="PTHR42080:SF1">
    <property type="entry name" value="SRR1-LIKE DOMAIN-CONTAINING PROTEIN"/>
    <property type="match status" value="1"/>
</dbReference>
<dbReference type="Pfam" id="PF07985">
    <property type="entry name" value="SRR1"/>
    <property type="match status" value="1"/>
</dbReference>
<gene>
    <name evidence="2" type="ORF">D6D15_09151</name>
</gene>
<dbReference type="InterPro" id="IPR012942">
    <property type="entry name" value="SRR1-like"/>
</dbReference>
<dbReference type="EMBL" id="QZAR01000245">
    <property type="protein sequence ID" value="THW84045.1"/>
    <property type="molecule type" value="Genomic_DNA"/>
</dbReference>
<name>A0A4S9AV67_AURPU</name>
<protein>
    <recommendedName>
        <fullName evidence="1">SRR1-like domain-containing protein</fullName>
    </recommendedName>
</protein>
<comment type="caution">
    <text evidence="2">The sequence shown here is derived from an EMBL/GenBank/DDBJ whole genome shotgun (WGS) entry which is preliminary data.</text>
</comment>
<evidence type="ECO:0000259" key="1">
    <source>
        <dbReference type="Pfam" id="PF07985"/>
    </source>
</evidence>
<sequence>MLAPALCGSCCFLEVINLGVIRPHPDTSRNAFEPDFTRQREDKDHRTGSLDVLNCWRRRLLPNDKMAIPPHRPSNPFPKSTHESLYSADISEDIFDGCLQNFHYSRPGFDSQDWTEESENSEPMDGYLRDVGLKVVDAVKQILDAGPELWYNVPRLRKLLVGTKAINNAVCLGLGGGFIQLQEQGDEETFIWQYALFDVFCQIIERKQKMESGSLPRYFQDPAFEIEEEHILQNVLGEKVIQHPEATELIDEHSFVFGIHIPWSSLANIFFTGRPHPQIFIGNSIEIGMSGIACAVADKYIRQVYLDHETTPGEDIIELRRQAELFVNSHSCTYLSEGVDEDADDQHFGSTYVYGRKRPQS</sequence>
<dbReference type="Proteomes" id="UP000304928">
    <property type="component" value="Unassembled WGS sequence"/>
</dbReference>